<dbReference type="Proteomes" id="UP000619479">
    <property type="component" value="Unassembled WGS sequence"/>
</dbReference>
<accession>A0A919M905</accession>
<evidence type="ECO:0000256" key="1">
    <source>
        <dbReference type="SAM" id="MobiDB-lite"/>
    </source>
</evidence>
<gene>
    <name evidence="2" type="ORF">Acy02nite_68290</name>
</gene>
<evidence type="ECO:0000313" key="3">
    <source>
        <dbReference type="Proteomes" id="UP000619479"/>
    </source>
</evidence>
<comment type="caution">
    <text evidence="2">The sequence shown here is derived from an EMBL/GenBank/DDBJ whole genome shotgun (WGS) entry which is preliminary data.</text>
</comment>
<protein>
    <submittedName>
        <fullName evidence="2">Uncharacterized protein</fullName>
    </submittedName>
</protein>
<dbReference type="RefSeq" id="WP_203750166.1">
    <property type="nucleotide sequence ID" value="NZ_BAAAUC010000001.1"/>
</dbReference>
<dbReference type="EMBL" id="BOMH01000056">
    <property type="protein sequence ID" value="GID68948.1"/>
    <property type="molecule type" value="Genomic_DNA"/>
</dbReference>
<keyword evidence="3" id="KW-1185">Reference proteome</keyword>
<reference evidence="2" key="1">
    <citation type="submission" date="2021-01" db="EMBL/GenBank/DDBJ databases">
        <title>Whole genome shotgun sequence of Actinoplanes cyaneus NBRC 14990.</title>
        <authorList>
            <person name="Komaki H."/>
            <person name="Tamura T."/>
        </authorList>
    </citation>
    <scope>NUCLEOTIDE SEQUENCE</scope>
    <source>
        <strain evidence="2">NBRC 14990</strain>
    </source>
</reference>
<feature type="region of interest" description="Disordered" evidence="1">
    <location>
        <begin position="48"/>
        <end position="78"/>
    </location>
</feature>
<dbReference type="AlphaFoldDB" id="A0A919M905"/>
<evidence type="ECO:0000313" key="2">
    <source>
        <dbReference type="EMBL" id="GID68948.1"/>
    </source>
</evidence>
<organism evidence="2 3">
    <name type="scientific">Actinoplanes cyaneus</name>
    <dbReference type="NCBI Taxonomy" id="52696"/>
    <lineage>
        <taxon>Bacteria</taxon>
        <taxon>Bacillati</taxon>
        <taxon>Actinomycetota</taxon>
        <taxon>Actinomycetes</taxon>
        <taxon>Micromonosporales</taxon>
        <taxon>Micromonosporaceae</taxon>
        <taxon>Actinoplanes</taxon>
    </lineage>
</organism>
<feature type="compositionally biased region" description="Polar residues" evidence="1">
    <location>
        <begin position="48"/>
        <end position="58"/>
    </location>
</feature>
<sequence length="156" mass="16304">MINPAEALIAGIEVVDAANEAAPGRKRLGPAEYVRLSLEVADFLAYSQATEEPTSQEQETGDNPPPAGDAVPVGPTRRVECEASPGDYAYVRAGRAAPSTPGRPFVVIENVMDGERASLVLSPAVARSYAAGILDAADEAEGRSPLLRFDLGADPE</sequence>
<name>A0A919M905_9ACTN</name>
<proteinExistence type="predicted"/>